<dbReference type="EMBL" id="JBAMMX010000027">
    <property type="protein sequence ID" value="KAK6912814.1"/>
    <property type="molecule type" value="Genomic_DNA"/>
</dbReference>
<evidence type="ECO:0000256" key="1">
    <source>
        <dbReference type="SAM" id="Phobius"/>
    </source>
</evidence>
<feature type="transmembrane region" description="Helical" evidence="1">
    <location>
        <begin position="91"/>
        <end position="113"/>
    </location>
</feature>
<name>A0AAN8UHG7_9MAGN</name>
<dbReference type="PANTHER" id="PTHR34368:SF2">
    <property type="entry name" value="ALKALINE PHYTOCERAMIDASE (APHC)"/>
    <property type="match status" value="1"/>
</dbReference>
<sequence>MVWRGNQFLLPRGKGSRVWGVVLLCWVLFMFATPKVSHRPKFHLYADMRNFLGVPNTLNVNTNFPFLIVGVLGFVLCLHGNLLLISLKGEIWGWALFYTGIASVAFGSAYYHLRPDDDRLVWDTLPMMITYSSLFSCVLVERVGTRTGLTCLIGLLLLAILSVAYERTFDDLRLCMVFQLIPSVVIPCMCAALTDRKLYKLTRYSISGHSLEHLISAMFPVLLTLMLLFRNFKFPRLGEVKEPRP</sequence>
<organism evidence="2 3">
    <name type="scientific">Dillenia turbinata</name>
    <dbReference type="NCBI Taxonomy" id="194707"/>
    <lineage>
        <taxon>Eukaryota</taxon>
        <taxon>Viridiplantae</taxon>
        <taxon>Streptophyta</taxon>
        <taxon>Embryophyta</taxon>
        <taxon>Tracheophyta</taxon>
        <taxon>Spermatophyta</taxon>
        <taxon>Magnoliopsida</taxon>
        <taxon>eudicotyledons</taxon>
        <taxon>Gunneridae</taxon>
        <taxon>Pentapetalae</taxon>
        <taxon>Dilleniales</taxon>
        <taxon>Dilleniaceae</taxon>
        <taxon>Dillenia</taxon>
    </lineage>
</organism>
<accession>A0AAN8UHG7</accession>
<dbReference type="AlphaFoldDB" id="A0AAN8UHG7"/>
<comment type="caution">
    <text evidence="2">The sequence shown here is derived from an EMBL/GenBank/DDBJ whole genome shotgun (WGS) entry which is preliminary data.</text>
</comment>
<dbReference type="Proteomes" id="UP001370490">
    <property type="component" value="Unassembled WGS sequence"/>
</dbReference>
<keyword evidence="1" id="KW-0812">Transmembrane</keyword>
<feature type="transmembrane region" description="Helical" evidence="1">
    <location>
        <begin position="16"/>
        <end position="33"/>
    </location>
</feature>
<gene>
    <name evidence="2" type="ORF">RJ641_022415</name>
</gene>
<proteinExistence type="predicted"/>
<evidence type="ECO:0000313" key="2">
    <source>
        <dbReference type="EMBL" id="KAK6912814.1"/>
    </source>
</evidence>
<evidence type="ECO:0008006" key="4">
    <source>
        <dbReference type="Google" id="ProtNLM"/>
    </source>
</evidence>
<feature type="transmembrane region" description="Helical" evidence="1">
    <location>
        <begin position="147"/>
        <end position="165"/>
    </location>
</feature>
<keyword evidence="1" id="KW-0472">Membrane</keyword>
<feature type="transmembrane region" description="Helical" evidence="1">
    <location>
        <begin position="64"/>
        <end position="85"/>
    </location>
</feature>
<evidence type="ECO:0000313" key="3">
    <source>
        <dbReference type="Proteomes" id="UP001370490"/>
    </source>
</evidence>
<feature type="transmembrane region" description="Helical" evidence="1">
    <location>
        <begin position="214"/>
        <end position="232"/>
    </location>
</feature>
<keyword evidence="1" id="KW-1133">Transmembrane helix</keyword>
<reference evidence="2 3" key="1">
    <citation type="submission" date="2023-12" db="EMBL/GenBank/DDBJ databases">
        <title>A high-quality genome assembly for Dillenia turbinata (Dilleniales).</title>
        <authorList>
            <person name="Chanderbali A."/>
        </authorList>
    </citation>
    <scope>NUCLEOTIDE SEQUENCE [LARGE SCALE GENOMIC DNA]</scope>
    <source>
        <strain evidence="2">LSX21</strain>
        <tissue evidence="2">Leaf</tissue>
    </source>
</reference>
<dbReference type="PANTHER" id="PTHR34368">
    <property type="entry name" value="OS01G0962200 PROTEIN"/>
    <property type="match status" value="1"/>
</dbReference>
<keyword evidence="3" id="KW-1185">Reference proteome</keyword>
<protein>
    <recommendedName>
        <fullName evidence="4">Ceramidase</fullName>
    </recommendedName>
</protein>
<feature type="transmembrane region" description="Helical" evidence="1">
    <location>
        <begin position="172"/>
        <end position="194"/>
    </location>
</feature>